<feature type="binding site" evidence="9">
    <location>
        <position position="40"/>
    </location>
    <ligand>
        <name>ATP</name>
        <dbReference type="ChEBI" id="CHEBI:30616"/>
    </ligand>
</feature>
<dbReference type="Gene3D" id="3.30.200.20">
    <property type="entry name" value="Phosphorylase Kinase, domain 1"/>
    <property type="match status" value="1"/>
</dbReference>
<keyword evidence="6 9" id="KW-0067">ATP-binding</keyword>
<evidence type="ECO:0000256" key="8">
    <source>
        <dbReference type="ARBA" id="ARBA00048679"/>
    </source>
</evidence>
<keyword evidence="10" id="KW-1133">Transmembrane helix</keyword>
<feature type="domain" description="PASTA" evidence="12">
    <location>
        <begin position="421"/>
        <end position="489"/>
    </location>
</feature>
<dbReference type="SMART" id="SM00740">
    <property type="entry name" value="PASTA"/>
    <property type="match status" value="3"/>
</dbReference>
<feature type="domain" description="PASTA" evidence="12">
    <location>
        <begin position="490"/>
        <end position="556"/>
    </location>
</feature>
<name>A0ABP3JTS6_9BACI</name>
<dbReference type="Pfam" id="PF00069">
    <property type="entry name" value="Pkinase"/>
    <property type="match status" value="1"/>
</dbReference>
<evidence type="ECO:0000313" key="14">
    <source>
        <dbReference type="Proteomes" id="UP001500740"/>
    </source>
</evidence>
<gene>
    <name evidence="13" type="primary">prkC</name>
    <name evidence="13" type="ORF">GCM10008935_15340</name>
</gene>
<keyword evidence="3" id="KW-0808">Transferase</keyword>
<dbReference type="CDD" id="cd06577">
    <property type="entry name" value="PASTA_pknB"/>
    <property type="match status" value="3"/>
</dbReference>
<dbReference type="InterPro" id="IPR011009">
    <property type="entry name" value="Kinase-like_dom_sf"/>
</dbReference>
<dbReference type="InterPro" id="IPR000719">
    <property type="entry name" value="Prot_kinase_dom"/>
</dbReference>
<accession>A0ABP3JTS6</accession>
<dbReference type="EC" id="2.7.11.1" evidence="1"/>
<dbReference type="SUPFAM" id="SSF56112">
    <property type="entry name" value="Protein kinase-like (PK-like)"/>
    <property type="match status" value="1"/>
</dbReference>
<dbReference type="PROSITE" id="PS50011">
    <property type="entry name" value="PROTEIN_KINASE_DOM"/>
    <property type="match status" value="1"/>
</dbReference>
<evidence type="ECO:0000256" key="2">
    <source>
        <dbReference type="ARBA" id="ARBA00022527"/>
    </source>
</evidence>
<evidence type="ECO:0000256" key="9">
    <source>
        <dbReference type="PROSITE-ProRule" id="PRU10141"/>
    </source>
</evidence>
<evidence type="ECO:0000256" key="5">
    <source>
        <dbReference type="ARBA" id="ARBA00022777"/>
    </source>
</evidence>
<feature type="domain" description="PASTA" evidence="12">
    <location>
        <begin position="354"/>
        <end position="420"/>
    </location>
</feature>
<keyword evidence="5 13" id="KW-0418">Kinase</keyword>
<keyword evidence="4 9" id="KW-0547">Nucleotide-binding</keyword>
<dbReference type="PROSITE" id="PS51178">
    <property type="entry name" value="PASTA"/>
    <property type="match status" value="3"/>
</dbReference>
<evidence type="ECO:0000313" key="13">
    <source>
        <dbReference type="EMBL" id="GAA0460878.1"/>
    </source>
</evidence>
<dbReference type="Gene3D" id="3.30.10.20">
    <property type="match status" value="3"/>
</dbReference>
<feature type="transmembrane region" description="Helical" evidence="10">
    <location>
        <begin position="327"/>
        <end position="353"/>
    </location>
</feature>
<evidence type="ECO:0000259" key="11">
    <source>
        <dbReference type="PROSITE" id="PS50011"/>
    </source>
</evidence>
<evidence type="ECO:0000256" key="4">
    <source>
        <dbReference type="ARBA" id="ARBA00022741"/>
    </source>
</evidence>
<evidence type="ECO:0000259" key="12">
    <source>
        <dbReference type="PROSITE" id="PS51178"/>
    </source>
</evidence>
<dbReference type="InterPro" id="IPR008271">
    <property type="entry name" value="Ser/Thr_kinase_AS"/>
</dbReference>
<dbReference type="RefSeq" id="WP_343782878.1">
    <property type="nucleotide sequence ID" value="NZ_BAAACZ010000011.1"/>
</dbReference>
<dbReference type="Pfam" id="PF03793">
    <property type="entry name" value="PASTA"/>
    <property type="match status" value="3"/>
</dbReference>
<keyword evidence="14" id="KW-1185">Reference proteome</keyword>
<comment type="catalytic activity">
    <reaction evidence="8">
        <text>L-seryl-[protein] + ATP = O-phospho-L-seryl-[protein] + ADP + H(+)</text>
        <dbReference type="Rhea" id="RHEA:17989"/>
        <dbReference type="Rhea" id="RHEA-COMP:9863"/>
        <dbReference type="Rhea" id="RHEA-COMP:11604"/>
        <dbReference type="ChEBI" id="CHEBI:15378"/>
        <dbReference type="ChEBI" id="CHEBI:29999"/>
        <dbReference type="ChEBI" id="CHEBI:30616"/>
        <dbReference type="ChEBI" id="CHEBI:83421"/>
        <dbReference type="ChEBI" id="CHEBI:456216"/>
        <dbReference type="EC" id="2.7.11.1"/>
    </reaction>
</comment>
<organism evidence="13 14">
    <name type="scientific">Alkalibacillus silvisoli</name>
    <dbReference type="NCBI Taxonomy" id="392823"/>
    <lineage>
        <taxon>Bacteria</taxon>
        <taxon>Bacillati</taxon>
        <taxon>Bacillota</taxon>
        <taxon>Bacilli</taxon>
        <taxon>Bacillales</taxon>
        <taxon>Bacillaceae</taxon>
        <taxon>Alkalibacillus</taxon>
    </lineage>
</organism>
<evidence type="ECO:0000256" key="10">
    <source>
        <dbReference type="SAM" id="Phobius"/>
    </source>
</evidence>
<dbReference type="SUPFAM" id="SSF54184">
    <property type="entry name" value="Penicillin-binding protein 2x (pbp-2x), c-terminal domain"/>
    <property type="match status" value="1"/>
</dbReference>
<dbReference type="CDD" id="cd14014">
    <property type="entry name" value="STKc_PknB_like"/>
    <property type="match status" value="1"/>
</dbReference>
<dbReference type="PANTHER" id="PTHR43289:SF34">
    <property type="entry name" value="SERINE_THREONINE-PROTEIN KINASE YBDM-RELATED"/>
    <property type="match status" value="1"/>
</dbReference>
<protein>
    <recommendedName>
        <fullName evidence="1">non-specific serine/threonine protein kinase</fullName>
        <ecNumber evidence="1">2.7.11.1</ecNumber>
    </recommendedName>
</protein>
<sequence length="655" mass="74250">MVIGNVLNERYKIIQFVGGGGMANVYLGKDLILDRDVAIKILKMEYSNHEEFKARFSREAEAAISLSNEHIVNIFDVGQEDDIHYMVMEYIDGMTLKEYIQHKGTVSMHEAVRIMVQLSDAVRHAHDNGIIHRDIKPQNILIDHQGNVKITDFGIARALSSTSITKTNDVMGSVHYLSPEQARGGTATEKSDIYSLGIVLYELLTGRLPFSGESAVSIALKHMQTEPPFVRSFNPEIPQSLENVVLKATVKNPIHRFLSIEEFRENIETVFDQSRLNEERYLPPEEEGEDTKIIPAIQSQDVNANDDDTIVSTNHGEETKKKKSKKWVIIITSALALLLTAFLFALFVLPGLFMPDDVTVPDLEGYSYEEAVTELSNLDLEVERESVFSDEVEDGYVIRSQPSSGSTIKEGSTVRLYTSLGQEKVEFPDYVGSDFNQTRRYLEANGYGEVVKYERESEQPVGEIINQIQPEPGEEIIPEDTRVIFDVSQGPPSISIPSFTNWTLDEVEDYAQEHELTLDTDQEYSDDFSEGRVIRQEPRSNSELERGDSILVYISEGAEPRPITEEVEFTVSYDEELDQEAEEDEELEPEGQQILIYVEDQNNSISSVYEEDIIFEDTTYTIELTIEPDETGEVRVEKEGELYYEETIPYESGED</sequence>
<dbReference type="PANTHER" id="PTHR43289">
    <property type="entry name" value="MITOGEN-ACTIVATED PROTEIN KINASE KINASE KINASE 20-RELATED"/>
    <property type="match status" value="1"/>
</dbReference>
<evidence type="ECO:0000256" key="7">
    <source>
        <dbReference type="ARBA" id="ARBA00047899"/>
    </source>
</evidence>
<dbReference type="NCBIfam" id="NF033483">
    <property type="entry name" value="PknB_PASTA_kin"/>
    <property type="match status" value="1"/>
</dbReference>
<dbReference type="EMBL" id="BAAACZ010000011">
    <property type="protein sequence ID" value="GAA0460878.1"/>
    <property type="molecule type" value="Genomic_DNA"/>
</dbReference>
<keyword evidence="10" id="KW-0812">Transmembrane</keyword>
<dbReference type="InterPro" id="IPR005543">
    <property type="entry name" value="PASTA_dom"/>
</dbReference>
<dbReference type="Gene3D" id="1.10.510.10">
    <property type="entry name" value="Transferase(Phosphotransferase) domain 1"/>
    <property type="match status" value="1"/>
</dbReference>
<keyword evidence="10" id="KW-0472">Membrane</keyword>
<dbReference type="Gene3D" id="2.60.40.2560">
    <property type="match status" value="1"/>
</dbReference>
<comment type="caution">
    <text evidence="13">The sequence shown here is derived from an EMBL/GenBank/DDBJ whole genome shotgun (WGS) entry which is preliminary data.</text>
</comment>
<reference evidence="14" key="1">
    <citation type="journal article" date="2019" name="Int. J. Syst. Evol. Microbiol.">
        <title>The Global Catalogue of Microorganisms (GCM) 10K type strain sequencing project: providing services to taxonomists for standard genome sequencing and annotation.</title>
        <authorList>
            <consortium name="The Broad Institute Genomics Platform"/>
            <consortium name="The Broad Institute Genome Sequencing Center for Infectious Disease"/>
            <person name="Wu L."/>
            <person name="Ma J."/>
        </authorList>
    </citation>
    <scope>NUCLEOTIDE SEQUENCE [LARGE SCALE GENOMIC DNA]</scope>
    <source>
        <strain evidence="14">JCM 14193</strain>
    </source>
</reference>
<evidence type="ECO:0000256" key="1">
    <source>
        <dbReference type="ARBA" id="ARBA00012513"/>
    </source>
</evidence>
<dbReference type="SMART" id="SM00220">
    <property type="entry name" value="S_TKc"/>
    <property type="match status" value="1"/>
</dbReference>
<dbReference type="GO" id="GO:0004674">
    <property type="term" value="F:protein serine/threonine kinase activity"/>
    <property type="evidence" value="ECO:0007669"/>
    <property type="project" value="UniProtKB-KW"/>
</dbReference>
<feature type="domain" description="Protein kinase" evidence="11">
    <location>
        <begin position="11"/>
        <end position="271"/>
    </location>
</feature>
<dbReference type="PROSITE" id="PS00108">
    <property type="entry name" value="PROTEIN_KINASE_ST"/>
    <property type="match status" value="1"/>
</dbReference>
<proteinExistence type="predicted"/>
<dbReference type="InterPro" id="IPR017441">
    <property type="entry name" value="Protein_kinase_ATP_BS"/>
</dbReference>
<comment type="catalytic activity">
    <reaction evidence="7">
        <text>L-threonyl-[protein] + ATP = O-phospho-L-threonyl-[protein] + ADP + H(+)</text>
        <dbReference type="Rhea" id="RHEA:46608"/>
        <dbReference type="Rhea" id="RHEA-COMP:11060"/>
        <dbReference type="Rhea" id="RHEA-COMP:11605"/>
        <dbReference type="ChEBI" id="CHEBI:15378"/>
        <dbReference type="ChEBI" id="CHEBI:30013"/>
        <dbReference type="ChEBI" id="CHEBI:30616"/>
        <dbReference type="ChEBI" id="CHEBI:61977"/>
        <dbReference type="ChEBI" id="CHEBI:456216"/>
        <dbReference type="EC" id="2.7.11.1"/>
    </reaction>
</comment>
<evidence type="ECO:0000256" key="3">
    <source>
        <dbReference type="ARBA" id="ARBA00022679"/>
    </source>
</evidence>
<dbReference type="PROSITE" id="PS00107">
    <property type="entry name" value="PROTEIN_KINASE_ATP"/>
    <property type="match status" value="1"/>
</dbReference>
<dbReference type="Proteomes" id="UP001500740">
    <property type="component" value="Unassembled WGS sequence"/>
</dbReference>
<keyword evidence="2 13" id="KW-0723">Serine/threonine-protein kinase</keyword>
<evidence type="ECO:0000256" key="6">
    <source>
        <dbReference type="ARBA" id="ARBA00022840"/>
    </source>
</evidence>